<accession>A0A917I973</accession>
<gene>
    <name evidence="9" type="ORF">GCM10007036_34740</name>
</gene>
<dbReference type="InterPro" id="IPR010980">
    <property type="entry name" value="Cyt_c/b562"/>
</dbReference>
<feature type="chain" id="PRO_5036834340" evidence="8">
    <location>
        <begin position="21"/>
        <end position="145"/>
    </location>
</feature>
<dbReference type="EMBL" id="BMES01000002">
    <property type="protein sequence ID" value="GGH26728.1"/>
    <property type="molecule type" value="Genomic_DNA"/>
</dbReference>
<dbReference type="Pfam" id="PF01322">
    <property type="entry name" value="Cytochrom_C_2"/>
    <property type="match status" value="1"/>
</dbReference>
<reference evidence="9" key="1">
    <citation type="journal article" date="2014" name="Int. J. Syst. Evol. Microbiol.">
        <title>Complete genome sequence of Corynebacterium casei LMG S-19264T (=DSM 44701T), isolated from a smear-ripened cheese.</title>
        <authorList>
            <consortium name="US DOE Joint Genome Institute (JGI-PGF)"/>
            <person name="Walter F."/>
            <person name="Albersmeier A."/>
            <person name="Kalinowski J."/>
            <person name="Ruckert C."/>
        </authorList>
    </citation>
    <scope>NUCLEOTIDE SEQUENCE</scope>
    <source>
        <strain evidence="9">CGMCC 1.12214</strain>
    </source>
</reference>
<dbReference type="PIRSF" id="PIRSF000027">
    <property type="entry name" value="Cytc_c_prime"/>
    <property type="match status" value="1"/>
</dbReference>
<keyword evidence="5 6" id="KW-0408">Iron</keyword>
<evidence type="ECO:0000256" key="6">
    <source>
        <dbReference type="PIRSR" id="PIRSR000027-1"/>
    </source>
</evidence>
<sequence>MLRIIIATAAIAIGATAVVAQSDVIAQRKDIMKSVGGATKDPGAMLKGEAAFDLAKVQKSLATYQDAAKKMPALFPDNSKTGGETTAAPKIWEDMAGFKAAFQKFEADATKASAEIKDEASFKANFPAVLKNCGSCHESYRVKKS</sequence>
<comment type="caution">
    <text evidence="9">The sequence shown here is derived from an EMBL/GenBank/DDBJ whole genome shotgun (WGS) entry which is preliminary data.</text>
</comment>
<dbReference type="GO" id="GO:0022900">
    <property type="term" value="P:electron transport chain"/>
    <property type="evidence" value="ECO:0007669"/>
    <property type="project" value="InterPro"/>
</dbReference>
<dbReference type="SUPFAM" id="SSF47175">
    <property type="entry name" value="Cytochromes"/>
    <property type="match status" value="1"/>
</dbReference>
<evidence type="ECO:0000313" key="9">
    <source>
        <dbReference type="EMBL" id="GGH26728.1"/>
    </source>
</evidence>
<name>A0A917I973_9HYPH</name>
<dbReference type="Gene3D" id="1.20.120.10">
    <property type="entry name" value="Cytochrome c/b562"/>
    <property type="match status" value="1"/>
</dbReference>
<dbReference type="PROSITE" id="PS51009">
    <property type="entry name" value="CYTCII"/>
    <property type="match status" value="1"/>
</dbReference>
<evidence type="ECO:0000313" key="10">
    <source>
        <dbReference type="Proteomes" id="UP000603912"/>
    </source>
</evidence>
<evidence type="ECO:0000256" key="5">
    <source>
        <dbReference type="ARBA" id="ARBA00023004"/>
    </source>
</evidence>
<evidence type="ECO:0000256" key="4">
    <source>
        <dbReference type="ARBA" id="ARBA00022982"/>
    </source>
</evidence>
<dbReference type="GO" id="GO:0020037">
    <property type="term" value="F:heme binding"/>
    <property type="evidence" value="ECO:0007669"/>
    <property type="project" value="InterPro"/>
</dbReference>
<evidence type="ECO:0000256" key="8">
    <source>
        <dbReference type="SAM" id="SignalP"/>
    </source>
</evidence>
<dbReference type="Proteomes" id="UP000603912">
    <property type="component" value="Unassembled WGS sequence"/>
</dbReference>
<keyword evidence="8" id="KW-0732">Signal</keyword>
<dbReference type="GO" id="GO:0005506">
    <property type="term" value="F:iron ion binding"/>
    <property type="evidence" value="ECO:0007669"/>
    <property type="project" value="InterPro"/>
</dbReference>
<keyword evidence="3 6" id="KW-0479">Metal-binding</keyword>
<dbReference type="InterPro" id="IPR002321">
    <property type="entry name" value="Cyt_c_II"/>
</dbReference>
<keyword evidence="10" id="KW-1185">Reference proteome</keyword>
<keyword evidence="2 7" id="KW-0349">Heme</keyword>
<comment type="PTM">
    <text evidence="7">Binds 1 heme group per subunit.</text>
</comment>
<evidence type="ECO:0000256" key="2">
    <source>
        <dbReference type="ARBA" id="ARBA00022617"/>
    </source>
</evidence>
<evidence type="ECO:0000256" key="7">
    <source>
        <dbReference type="PIRSR" id="PIRSR000027-2"/>
    </source>
</evidence>
<proteinExistence type="predicted"/>
<protein>
    <submittedName>
        <fullName evidence="9">Cytochrome C556</fullName>
    </submittedName>
</protein>
<organism evidence="9 10">
    <name type="scientific">Alsobacter metallidurans</name>
    <dbReference type="NCBI Taxonomy" id="340221"/>
    <lineage>
        <taxon>Bacteria</taxon>
        <taxon>Pseudomonadati</taxon>
        <taxon>Pseudomonadota</taxon>
        <taxon>Alphaproteobacteria</taxon>
        <taxon>Hyphomicrobiales</taxon>
        <taxon>Alsobacteraceae</taxon>
        <taxon>Alsobacter</taxon>
    </lineage>
</organism>
<evidence type="ECO:0000256" key="3">
    <source>
        <dbReference type="ARBA" id="ARBA00022723"/>
    </source>
</evidence>
<feature type="binding site" description="axial binding residue" evidence="6">
    <location>
        <position position="137"/>
    </location>
    <ligand>
        <name>heme c</name>
        <dbReference type="ChEBI" id="CHEBI:61717"/>
    </ligand>
    <ligandPart>
        <name>Fe</name>
        <dbReference type="ChEBI" id="CHEBI:18248"/>
    </ligandPart>
</feature>
<keyword evidence="4" id="KW-0249">Electron transport</keyword>
<keyword evidence="1" id="KW-0813">Transport</keyword>
<reference evidence="9" key="2">
    <citation type="submission" date="2020-09" db="EMBL/GenBank/DDBJ databases">
        <authorList>
            <person name="Sun Q."/>
            <person name="Zhou Y."/>
        </authorList>
    </citation>
    <scope>NUCLEOTIDE SEQUENCE</scope>
    <source>
        <strain evidence="9">CGMCC 1.12214</strain>
    </source>
</reference>
<dbReference type="RefSeq" id="WP_244643906.1">
    <property type="nucleotide sequence ID" value="NZ_BMES01000002.1"/>
</dbReference>
<dbReference type="AlphaFoldDB" id="A0A917I973"/>
<dbReference type="InterPro" id="IPR012127">
    <property type="entry name" value="Cyt_c_prime"/>
</dbReference>
<evidence type="ECO:0000256" key="1">
    <source>
        <dbReference type="ARBA" id="ARBA00022448"/>
    </source>
</evidence>
<feature type="signal peptide" evidence="8">
    <location>
        <begin position="1"/>
        <end position="20"/>
    </location>
</feature>
<feature type="binding site" description="covalent" evidence="7">
    <location>
        <position position="136"/>
    </location>
    <ligand>
        <name>heme c</name>
        <dbReference type="ChEBI" id="CHEBI:61717"/>
    </ligand>
</feature>
<feature type="binding site" description="covalent" evidence="7">
    <location>
        <position position="133"/>
    </location>
    <ligand>
        <name>heme c</name>
        <dbReference type="ChEBI" id="CHEBI:61717"/>
    </ligand>
</feature>
<dbReference type="GO" id="GO:0042597">
    <property type="term" value="C:periplasmic space"/>
    <property type="evidence" value="ECO:0007669"/>
    <property type="project" value="InterPro"/>
</dbReference>
<dbReference type="GO" id="GO:0009055">
    <property type="term" value="F:electron transfer activity"/>
    <property type="evidence" value="ECO:0007669"/>
    <property type="project" value="InterPro"/>
</dbReference>